<feature type="domain" description="Flagellar basal body rod protein N-terminal" evidence="9">
    <location>
        <begin position="7"/>
        <end position="35"/>
    </location>
</feature>
<dbReference type="InterPro" id="IPR010930">
    <property type="entry name" value="Flg_bb/hook_C_dom"/>
</dbReference>
<dbReference type="NCBIfam" id="TIGR02488">
    <property type="entry name" value="flgG_G_neg"/>
    <property type="match status" value="1"/>
</dbReference>
<dbReference type="Proteomes" id="UP000092627">
    <property type="component" value="Unassembled WGS sequence"/>
</dbReference>
<evidence type="ECO:0000259" key="11">
    <source>
        <dbReference type="Pfam" id="PF22692"/>
    </source>
</evidence>
<dbReference type="NCBIfam" id="TIGR03506">
    <property type="entry name" value="FlgEFG_subfam"/>
    <property type="match status" value="2"/>
</dbReference>
<dbReference type="InterPro" id="IPR001444">
    <property type="entry name" value="Flag_bb_rod_N"/>
</dbReference>
<evidence type="ECO:0000256" key="4">
    <source>
        <dbReference type="ARBA" id="ARBA00023143"/>
    </source>
</evidence>
<evidence type="ECO:0000256" key="3">
    <source>
        <dbReference type="ARBA" id="ARBA00017948"/>
    </source>
</evidence>
<dbReference type="PANTHER" id="PTHR30435">
    <property type="entry name" value="FLAGELLAR PROTEIN"/>
    <property type="match status" value="1"/>
</dbReference>
<evidence type="ECO:0000256" key="7">
    <source>
        <dbReference type="NCBIfam" id="TIGR02488"/>
    </source>
</evidence>
<gene>
    <name evidence="12" type="primary">flgG</name>
    <name evidence="12" type="ORF">MAQ5080_00293</name>
</gene>
<dbReference type="InterPro" id="IPR012834">
    <property type="entry name" value="FlgG_G_neg"/>
</dbReference>
<dbReference type="Pfam" id="PF06429">
    <property type="entry name" value="Flg_bbr_C"/>
    <property type="match status" value="1"/>
</dbReference>
<organism evidence="12 13">
    <name type="scientific">Marinomonas aquimarina</name>
    <dbReference type="NCBI Taxonomy" id="295068"/>
    <lineage>
        <taxon>Bacteria</taxon>
        <taxon>Pseudomonadati</taxon>
        <taxon>Pseudomonadota</taxon>
        <taxon>Gammaproteobacteria</taxon>
        <taxon>Oceanospirillales</taxon>
        <taxon>Oceanospirillaceae</taxon>
        <taxon>Marinomonas</taxon>
    </lineage>
</organism>
<dbReference type="STRING" id="295068.MAQ5080_00293"/>
<dbReference type="GO" id="GO:0071978">
    <property type="term" value="P:bacterial-type flagellum-dependent swarming motility"/>
    <property type="evidence" value="ECO:0007669"/>
    <property type="project" value="TreeGrafter"/>
</dbReference>
<evidence type="ECO:0000256" key="5">
    <source>
        <dbReference type="ARBA" id="ARBA00025933"/>
    </source>
</evidence>
<dbReference type="InterPro" id="IPR019776">
    <property type="entry name" value="Flagellar_basal_body_rod_CS"/>
</dbReference>
<evidence type="ECO:0000259" key="9">
    <source>
        <dbReference type="Pfam" id="PF00460"/>
    </source>
</evidence>
<keyword evidence="12" id="KW-0282">Flagellum</keyword>
<dbReference type="Pfam" id="PF00460">
    <property type="entry name" value="Flg_bb_rod"/>
    <property type="match status" value="1"/>
</dbReference>
<keyword evidence="13" id="KW-1185">Reference proteome</keyword>
<dbReference type="PANTHER" id="PTHR30435:SF19">
    <property type="entry name" value="FLAGELLAR BASAL-BODY ROD PROTEIN FLGG"/>
    <property type="match status" value="1"/>
</dbReference>
<dbReference type="InterPro" id="IPR020013">
    <property type="entry name" value="Flagellar_FlgE/F/G"/>
</dbReference>
<dbReference type="AlphaFoldDB" id="A0A1A8T3Y5"/>
<keyword evidence="12" id="KW-0969">Cilium</keyword>
<comment type="subunit">
    <text evidence="5 8">The basal body constitutes a major portion of the flagellar organelle and consists of four rings (L,P,S, and M) mounted on a central rod. The rod consists of about 26 subunits of FlgG in the distal portion, and FlgB, FlgC and FlgF are thought to build up the proximal portion of the rod with about 6 subunits each.</text>
</comment>
<evidence type="ECO:0000313" key="12">
    <source>
        <dbReference type="EMBL" id="SBS25545.1"/>
    </source>
</evidence>
<name>A0A1A8T3Y5_9GAMM</name>
<sequence length="261" mass="27694">MHSALWVAKTGLSAMDKQLSTISNNLANVSTTAFKKDRAVFENLMYQTLRAPGGLSSQNTELPSGLQMGAGVRVTGTQKNFEVGDYNITDRQLDVAIQGGGFFQVVQPDGSIAYTRDGQFQLNSQGDLVDSSGLLLDPGITIDSDVVQINIAEDGVVSVLRAGQTDMEEVGALTIANFINPTGLHFMGSNLYGETTASGAPIVGVPGQDGLGYLSQGMLESSNVNSIEELVNMITTQRAYEMNSKVISAADGMLSFVNQQL</sequence>
<dbReference type="InterPro" id="IPR037925">
    <property type="entry name" value="FlgE/F/G-like"/>
</dbReference>
<evidence type="ECO:0000256" key="8">
    <source>
        <dbReference type="RuleBase" id="RU362116"/>
    </source>
</evidence>
<dbReference type="GO" id="GO:0009426">
    <property type="term" value="C:bacterial-type flagellum basal body, distal rod"/>
    <property type="evidence" value="ECO:0007669"/>
    <property type="project" value="UniProtKB-UniRule"/>
</dbReference>
<dbReference type="PROSITE" id="PS00588">
    <property type="entry name" value="FLAGELLA_BB_ROD"/>
    <property type="match status" value="1"/>
</dbReference>
<evidence type="ECO:0000256" key="1">
    <source>
        <dbReference type="ARBA" id="ARBA00004117"/>
    </source>
</evidence>
<dbReference type="OrthoDB" id="9804559at2"/>
<dbReference type="InterPro" id="IPR053967">
    <property type="entry name" value="LlgE_F_G-like_D1"/>
</dbReference>
<accession>A0A1A8T3Y5</accession>
<keyword evidence="12" id="KW-0966">Cell projection</keyword>
<proteinExistence type="inferred from homology"/>
<reference evidence="12 13" key="1">
    <citation type="submission" date="2016-06" db="EMBL/GenBank/DDBJ databases">
        <authorList>
            <person name="Kjaerup R.B."/>
            <person name="Dalgaard T.S."/>
            <person name="Juul-Madsen H.R."/>
        </authorList>
    </citation>
    <scope>NUCLEOTIDE SEQUENCE [LARGE SCALE GENOMIC DNA]</scope>
    <source>
        <strain evidence="12 13">CECT 5080</strain>
    </source>
</reference>
<dbReference type="SUPFAM" id="SSF117143">
    <property type="entry name" value="Flagellar hook protein flgE"/>
    <property type="match status" value="1"/>
</dbReference>
<protein>
    <recommendedName>
        <fullName evidence="3 7">Flagellar basal-body rod protein FlgG</fullName>
    </recommendedName>
    <alternativeName>
        <fullName evidence="6 8">Distal rod protein</fullName>
    </alternativeName>
</protein>
<dbReference type="Pfam" id="PF22692">
    <property type="entry name" value="LlgE_F_G_D1"/>
    <property type="match status" value="1"/>
</dbReference>
<feature type="domain" description="Flagellar hook protein FlgE/F/G-like D1" evidence="11">
    <location>
        <begin position="96"/>
        <end position="159"/>
    </location>
</feature>
<keyword evidence="4 8" id="KW-0975">Bacterial flagellum</keyword>
<dbReference type="RefSeq" id="WP_067204480.1">
    <property type="nucleotide sequence ID" value="NZ_FLOC01000001.1"/>
</dbReference>
<comment type="similarity">
    <text evidence="2 8">Belongs to the flagella basal body rod proteins family.</text>
</comment>
<evidence type="ECO:0000313" key="13">
    <source>
        <dbReference type="Proteomes" id="UP000092627"/>
    </source>
</evidence>
<dbReference type="EMBL" id="FLOC01000001">
    <property type="protein sequence ID" value="SBS25545.1"/>
    <property type="molecule type" value="Genomic_DNA"/>
</dbReference>
<comment type="subcellular location">
    <subcellularLocation>
        <location evidence="1 8">Bacterial flagellum basal body</location>
    </subcellularLocation>
</comment>
<evidence type="ECO:0000256" key="6">
    <source>
        <dbReference type="ARBA" id="ARBA00032912"/>
    </source>
</evidence>
<evidence type="ECO:0000259" key="10">
    <source>
        <dbReference type="Pfam" id="PF06429"/>
    </source>
</evidence>
<feature type="domain" description="Flagellar basal-body/hook protein C-terminal" evidence="10">
    <location>
        <begin position="216"/>
        <end position="259"/>
    </location>
</feature>
<evidence type="ECO:0000256" key="2">
    <source>
        <dbReference type="ARBA" id="ARBA00009677"/>
    </source>
</evidence>